<dbReference type="Pfam" id="PF12146">
    <property type="entry name" value="Hydrolase_4"/>
    <property type="match status" value="1"/>
</dbReference>
<organism evidence="3">
    <name type="scientific">Rhizochromulina marina</name>
    <dbReference type="NCBI Taxonomy" id="1034831"/>
    <lineage>
        <taxon>Eukaryota</taxon>
        <taxon>Sar</taxon>
        <taxon>Stramenopiles</taxon>
        <taxon>Ochrophyta</taxon>
        <taxon>Dictyochophyceae</taxon>
        <taxon>Rhizochromulinales</taxon>
        <taxon>Rhizochromulina</taxon>
    </lineage>
</organism>
<evidence type="ECO:0000259" key="2">
    <source>
        <dbReference type="Pfam" id="PF12146"/>
    </source>
</evidence>
<name>A0A7S2RTI7_9STRA</name>
<dbReference type="InterPro" id="IPR029058">
    <property type="entry name" value="AB_hydrolase_fold"/>
</dbReference>
<dbReference type="AlphaFoldDB" id="A0A7S2RTI7"/>
<dbReference type="Gene3D" id="3.40.50.1820">
    <property type="entry name" value="alpha/beta hydrolase"/>
    <property type="match status" value="1"/>
</dbReference>
<feature type="domain" description="Serine aminopeptidase S33" evidence="2">
    <location>
        <begin position="46"/>
        <end position="311"/>
    </location>
</feature>
<accession>A0A7S2RTI7</accession>
<sequence>MVSPQWEPSALAGELWESSPVQWLEVPGRSNKLAFKALKQAALPHSEAVVIVTGFNESLLKFVDLAADFHGAGFAVYLFDHSGQGLSEREACVPENRLQNAFVSSFQDCFVSDLIHIVDAHIAPQHPKVHVFAHSMGCLVTAHALSQRPELFGRVVMSAPAFSIVWGDKPPGLPAIGTKLLSFFGTGLGAQYRLAPAPGGELSWWNPHAPITGVLLTHNQERLRWYEDLRSQHPEIAMRGLSMGWLWEVTAAQDRLWTGDAVDRIQAPVLVLTAELDTIVHAEGQARFCRSTPRSTRVLVPGAYHELVFETPKIRNPVVAAALAWVKAPVQGPDPDPEHGEIQVVQRARQEQRLSGDAIVVQPQACGSKAVEPDTSLLASGAAFLGFGVPEDTGGAIVGLALIGAGAATATAIGLALLITRRQRL</sequence>
<reference evidence="3" key="1">
    <citation type="submission" date="2021-01" db="EMBL/GenBank/DDBJ databases">
        <authorList>
            <person name="Corre E."/>
            <person name="Pelletier E."/>
            <person name="Niang G."/>
            <person name="Scheremetjew M."/>
            <person name="Finn R."/>
            <person name="Kale V."/>
            <person name="Holt S."/>
            <person name="Cochrane G."/>
            <person name="Meng A."/>
            <person name="Brown T."/>
            <person name="Cohen L."/>
        </authorList>
    </citation>
    <scope>NUCLEOTIDE SEQUENCE</scope>
    <source>
        <strain evidence="3">CCMP1243</strain>
    </source>
</reference>
<keyword evidence="1" id="KW-0472">Membrane</keyword>
<evidence type="ECO:0000256" key="1">
    <source>
        <dbReference type="SAM" id="Phobius"/>
    </source>
</evidence>
<dbReference type="SUPFAM" id="SSF53474">
    <property type="entry name" value="alpha/beta-Hydrolases"/>
    <property type="match status" value="1"/>
</dbReference>
<dbReference type="EMBL" id="HBHJ01011994">
    <property type="protein sequence ID" value="CAD9680227.1"/>
    <property type="molecule type" value="Transcribed_RNA"/>
</dbReference>
<proteinExistence type="predicted"/>
<dbReference type="InterPro" id="IPR051044">
    <property type="entry name" value="MAG_DAG_Lipase"/>
</dbReference>
<keyword evidence="1" id="KW-0812">Transmembrane</keyword>
<evidence type="ECO:0000313" key="3">
    <source>
        <dbReference type="EMBL" id="CAD9680227.1"/>
    </source>
</evidence>
<dbReference type="InterPro" id="IPR022742">
    <property type="entry name" value="Hydrolase_4"/>
</dbReference>
<gene>
    <name evidence="3" type="ORF">RMAR1173_LOCUS7831</name>
</gene>
<dbReference type="PANTHER" id="PTHR11614">
    <property type="entry name" value="PHOSPHOLIPASE-RELATED"/>
    <property type="match status" value="1"/>
</dbReference>
<feature type="transmembrane region" description="Helical" evidence="1">
    <location>
        <begin position="397"/>
        <end position="419"/>
    </location>
</feature>
<keyword evidence="1" id="KW-1133">Transmembrane helix</keyword>
<protein>
    <recommendedName>
        <fullName evidence="2">Serine aminopeptidase S33 domain-containing protein</fullName>
    </recommendedName>
</protein>